<dbReference type="AlphaFoldDB" id="A0A9P2G5E8"/>
<accession>A0A9P2G5E8</accession>
<gene>
    <name evidence="1" type="ORF">CLG_B2289</name>
</gene>
<proteinExistence type="predicted"/>
<sequence>MDFNKMKELATRVYNNKMIEKKDETGKTILSDEEAIKALCNKVFTSNGEVRNMEELRSFNALIVEVADKQAEAQIKPILDAISDYSKVGRYDSKKYVLEKQARISMALSATASGVDFVRISPYRKEISARPENHQFGVYYNIDRMISDPVNEFRNAVNYVQEYKVKYLFKKIMEATRKAVKAVQIPAKQVWEGSNIKLTDFRTIENNLLRYGRVTPVLIADINLIDALALAQGSAEVGGVKNVFLSDELKNTLLRDVNIDKVSRTTCIATDNPFIDDKSSKVDLPVNEGVMLAGGKKSPFKITEFGGLRTAQDMPSIENEAVYMKIDYRLDVTLLTGQAMGYICDKAIKL</sequence>
<evidence type="ECO:0000313" key="1">
    <source>
        <dbReference type="EMBL" id="EES90287.1"/>
    </source>
</evidence>
<protein>
    <submittedName>
        <fullName evidence="1">Phage virion protein</fullName>
    </submittedName>
</protein>
<dbReference type="Proteomes" id="UP000006160">
    <property type="component" value="Unassembled WGS sequence"/>
</dbReference>
<comment type="caution">
    <text evidence="1">The sequence shown here is derived from an EMBL/GenBank/DDBJ whole genome shotgun (WGS) entry which is preliminary data.</text>
</comment>
<dbReference type="EMBL" id="ACSJ01000017">
    <property type="protein sequence ID" value="EES90287.1"/>
    <property type="molecule type" value="Genomic_DNA"/>
</dbReference>
<organism evidence="1 2">
    <name type="scientific">Clostridium botulinum D str. 1873</name>
    <dbReference type="NCBI Taxonomy" id="592027"/>
    <lineage>
        <taxon>Bacteria</taxon>
        <taxon>Bacillati</taxon>
        <taxon>Bacillota</taxon>
        <taxon>Clostridia</taxon>
        <taxon>Eubacteriales</taxon>
        <taxon>Clostridiaceae</taxon>
        <taxon>Clostridium</taxon>
    </lineage>
</organism>
<reference evidence="1 2" key="1">
    <citation type="submission" date="2009-10" db="EMBL/GenBank/DDBJ databases">
        <authorList>
            <person name="Shrivastava S."/>
            <person name="Brinkac L.B."/>
            <person name="Brown J.L."/>
            <person name="Bruce D.B."/>
            <person name="Detter C."/>
            <person name="Green L.D."/>
            <person name="Munk C.A."/>
            <person name="Rogers Y.C."/>
            <person name="Tapia R."/>
            <person name="Saunders E.S."/>
            <person name="Sims D.R."/>
            <person name="Smith L.A."/>
            <person name="Smith T.J."/>
            <person name="Sutton G."/>
            <person name="Brettin T."/>
        </authorList>
    </citation>
    <scope>NUCLEOTIDE SEQUENCE [LARGE SCALE GENOMIC DNA]</scope>
    <source>
        <strain evidence="2">D str. 1873</strain>
    </source>
</reference>
<name>A0A9P2G5E8_CLOBO</name>
<evidence type="ECO:0000313" key="2">
    <source>
        <dbReference type="Proteomes" id="UP000006160"/>
    </source>
</evidence>